<dbReference type="Pfam" id="PF01187">
    <property type="entry name" value="MIF"/>
    <property type="match status" value="1"/>
</dbReference>
<dbReference type="InterPro" id="IPR014347">
    <property type="entry name" value="Tautomerase/MIF_sf"/>
</dbReference>
<protein>
    <recommendedName>
        <fullName evidence="11">L-dopachrome isomerase</fullName>
        <ecNumber evidence="8">5.3.2.1</ecNumber>
        <ecNumber evidence="7">5.3.3.12</ecNumber>
    </recommendedName>
    <alternativeName>
        <fullName evidence="9">L-dopachrome tautomerase</fullName>
    </alternativeName>
    <alternativeName>
        <fullName evidence="10">Phenylpyruvate tautomerase</fullName>
    </alternativeName>
</protein>
<accession>A0A949JYQ0</accession>
<dbReference type="Proteomes" id="UP000712157">
    <property type="component" value="Unassembled WGS sequence"/>
</dbReference>
<dbReference type="Gene3D" id="3.30.429.10">
    <property type="entry name" value="Macrophage Migration Inhibitory Factor"/>
    <property type="match status" value="1"/>
</dbReference>
<gene>
    <name evidence="12" type="ORF">KTH89_08240</name>
</gene>
<evidence type="ECO:0000256" key="5">
    <source>
        <dbReference type="ARBA" id="ARBA00036735"/>
    </source>
</evidence>
<keyword evidence="4" id="KW-0413">Isomerase</keyword>
<dbReference type="GO" id="GO:0005125">
    <property type="term" value="F:cytokine activity"/>
    <property type="evidence" value="ECO:0007669"/>
    <property type="project" value="UniProtKB-KW"/>
</dbReference>
<evidence type="ECO:0000256" key="6">
    <source>
        <dbReference type="ARBA" id="ARBA00036823"/>
    </source>
</evidence>
<evidence type="ECO:0000256" key="7">
    <source>
        <dbReference type="ARBA" id="ARBA00038932"/>
    </source>
</evidence>
<dbReference type="EC" id="5.3.2.1" evidence="8"/>
<evidence type="ECO:0000256" key="11">
    <source>
        <dbReference type="ARBA" id="ARBA00042730"/>
    </source>
</evidence>
<keyword evidence="3" id="KW-0964">Secreted</keyword>
<evidence type="ECO:0000256" key="3">
    <source>
        <dbReference type="ARBA" id="ARBA00022525"/>
    </source>
</evidence>
<dbReference type="GO" id="GO:0004167">
    <property type="term" value="F:dopachrome isomerase activity"/>
    <property type="evidence" value="ECO:0007669"/>
    <property type="project" value="UniProtKB-EC"/>
</dbReference>
<dbReference type="SUPFAM" id="SSF55331">
    <property type="entry name" value="Tautomerase/MIF"/>
    <property type="match status" value="1"/>
</dbReference>
<evidence type="ECO:0000256" key="8">
    <source>
        <dbReference type="ARBA" id="ARBA00039086"/>
    </source>
</evidence>
<proteinExistence type="predicted"/>
<evidence type="ECO:0000256" key="9">
    <source>
        <dbReference type="ARBA" id="ARBA00041631"/>
    </source>
</evidence>
<keyword evidence="13" id="KW-1185">Reference proteome</keyword>
<dbReference type="AlphaFoldDB" id="A0A949JYQ0"/>
<keyword evidence="2" id="KW-0202">Cytokine</keyword>
<evidence type="ECO:0000313" key="12">
    <source>
        <dbReference type="EMBL" id="MBU9736524.1"/>
    </source>
</evidence>
<comment type="catalytic activity">
    <reaction evidence="6">
        <text>L-dopachrome = 5,6-dihydroxyindole-2-carboxylate</text>
        <dbReference type="Rhea" id="RHEA:13041"/>
        <dbReference type="ChEBI" id="CHEBI:16875"/>
        <dbReference type="ChEBI" id="CHEBI:57509"/>
        <dbReference type="EC" id="5.3.3.12"/>
    </reaction>
</comment>
<organism evidence="12 13">
    <name type="scientific">Diplocloster agilis</name>
    <dbReference type="NCBI Taxonomy" id="2850323"/>
    <lineage>
        <taxon>Bacteria</taxon>
        <taxon>Bacillati</taxon>
        <taxon>Bacillota</taxon>
        <taxon>Clostridia</taxon>
        <taxon>Lachnospirales</taxon>
        <taxon>Lachnospiraceae</taxon>
        <taxon>Diplocloster</taxon>
    </lineage>
</organism>
<dbReference type="RefSeq" id="WP_158345838.1">
    <property type="nucleotide sequence ID" value="NZ_JAHQCW010000010.1"/>
</dbReference>
<evidence type="ECO:0000313" key="13">
    <source>
        <dbReference type="Proteomes" id="UP000712157"/>
    </source>
</evidence>
<reference evidence="12" key="1">
    <citation type="submission" date="2021-06" db="EMBL/GenBank/DDBJ databases">
        <title>Description of novel taxa of the family Lachnospiraceae.</title>
        <authorList>
            <person name="Chaplin A.V."/>
            <person name="Sokolova S.R."/>
            <person name="Pikina A.P."/>
            <person name="Korzhanova M."/>
            <person name="Belova V."/>
            <person name="Korostin D."/>
            <person name="Efimov B.A."/>
        </authorList>
    </citation>
    <scope>NUCLEOTIDE SEQUENCE</scope>
    <source>
        <strain evidence="12">ASD5720</strain>
    </source>
</reference>
<dbReference type="GO" id="GO:0005615">
    <property type="term" value="C:extracellular space"/>
    <property type="evidence" value="ECO:0007669"/>
    <property type="project" value="UniProtKB-KW"/>
</dbReference>
<evidence type="ECO:0000256" key="2">
    <source>
        <dbReference type="ARBA" id="ARBA00022514"/>
    </source>
</evidence>
<evidence type="ECO:0000256" key="1">
    <source>
        <dbReference type="ARBA" id="ARBA00004613"/>
    </source>
</evidence>
<comment type="subcellular location">
    <subcellularLocation>
        <location evidence="1">Secreted</location>
    </subcellularLocation>
</comment>
<sequence>MPCINVKTNAEISSDQEQRLKEQLGRAISCIPGKSESWLMITFEDQVHMYFKGKADQRMAFVEVKIYGSASAEDYDRLTGEITNILETNLGIPPSQIYVKYEEVAYWGWNGNNF</sequence>
<name>A0A949JYQ0_9FIRM</name>
<dbReference type="EC" id="5.3.3.12" evidence="7"/>
<dbReference type="EMBL" id="JAHQCW010000010">
    <property type="protein sequence ID" value="MBU9736524.1"/>
    <property type="molecule type" value="Genomic_DNA"/>
</dbReference>
<dbReference type="PANTHER" id="PTHR11954:SF6">
    <property type="entry name" value="MACROPHAGE MIGRATION INHIBITORY FACTOR"/>
    <property type="match status" value="1"/>
</dbReference>
<comment type="catalytic activity">
    <reaction evidence="5">
        <text>3-phenylpyruvate = enol-phenylpyruvate</text>
        <dbReference type="Rhea" id="RHEA:17097"/>
        <dbReference type="ChEBI" id="CHEBI:16815"/>
        <dbReference type="ChEBI" id="CHEBI:18005"/>
        <dbReference type="EC" id="5.3.2.1"/>
    </reaction>
</comment>
<dbReference type="PANTHER" id="PTHR11954">
    <property type="entry name" value="D-DOPACHROME DECARBOXYLASE"/>
    <property type="match status" value="1"/>
</dbReference>
<evidence type="ECO:0000256" key="10">
    <source>
        <dbReference type="ARBA" id="ARBA00041912"/>
    </source>
</evidence>
<comment type="caution">
    <text evidence="12">The sequence shown here is derived from an EMBL/GenBank/DDBJ whole genome shotgun (WGS) entry which is preliminary data.</text>
</comment>
<dbReference type="InterPro" id="IPR001398">
    <property type="entry name" value="Macrophage_inhib_fac"/>
</dbReference>
<evidence type="ECO:0000256" key="4">
    <source>
        <dbReference type="ARBA" id="ARBA00023235"/>
    </source>
</evidence>
<dbReference type="GO" id="GO:0050178">
    <property type="term" value="F:phenylpyruvate tautomerase activity"/>
    <property type="evidence" value="ECO:0007669"/>
    <property type="project" value="UniProtKB-EC"/>
</dbReference>